<protein>
    <recommendedName>
        <fullName evidence="4">Secreted protein</fullName>
    </recommendedName>
</protein>
<dbReference type="EMBL" id="CM029040">
    <property type="protein sequence ID" value="KAG2636170.1"/>
    <property type="molecule type" value="Genomic_DNA"/>
</dbReference>
<evidence type="ECO:0000313" key="3">
    <source>
        <dbReference type="Proteomes" id="UP000823388"/>
    </source>
</evidence>
<name>A0A8T0VLS7_PANVG</name>
<accession>A0A8T0VLS7</accession>
<dbReference type="Proteomes" id="UP000823388">
    <property type="component" value="Chromosome 2N"/>
</dbReference>
<keyword evidence="1" id="KW-0732">Signal</keyword>
<evidence type="ECO:0008006" key="4">
    <source>
        <dbReference type="Google" id="ProtNLM"/>
    </source>
</evidence>
<evidence type="ECO:0000313" key="2">
    <source>
        <dbReference type="EMBL" id="KAG2636170.1"/>
    </source>
</evidence>
<sequence length="107" mass="11760">MCRQPASLFLRCCTLSAVCSAHVCGCVETVWLVLPAPILPGGNLAEVVLFQHFPTPPLPWVLVKAERVGQRLRESIITMLVFIGSSGLECVATVLSYPWCRSSWKNC</sequence>
<keyword evidence="3" id="KW-1185">Reference proteome</keyword>
<proteinExistence type="predicted"/>
<gene>
    <name evidence="2" type="ORF">PVAP13_2NG639803</name>
</gene>
<organism evidence="2 3">
    <name type="scientific">Panicum virgatum</name>
    <name type="common">Blackwell switchgrass</name>
    <dbReference type="NCBI Taxonomy" id="38727"/>
    <lineage>
        <taxon>Eukaryota</taxon>
        <taxon>Viridiplantae</taxon>
        <taxon>Streptophyta</taxon>
        <taxon>Embryophyta</taxon>
        <taxon>Tracheophyta</taxon>
        <taxon>Spermatophyta</taxon>
        <taxon>Magnoliopsida</taxon>
        <taxon>Liliopsida</taxon>
        <taxon>Poales</taxon>
        <taxon>Poaceae</taxon>
        <taxon>PACMAD clade</taxon>
        <taxon>Panicoideae</taxon>
        <taxon>Panicodae</taxon>
        <taxon>Paniceae</taxon>
        <taxon>Panicinae</taxon>
        <taxon>Panicum</taxon>
        <taxon>Panicum sect. Hiantes</taxon>
    </lineage>
</organism>
<evidence type="ECO:0000256" key="1">
    <source>
        <dbReference type="SAM" id="SignalP"/>
    </source>
</evidence>
<feature type="signal peptide" evidence="1">
    <location>
        <begin position="1"/>
        <end position="21"/>
    </location>
</feature>
<dbReference type="AlphaFoldDB" id="A0A8T0VLS7"/>
<feature type="chain" id="PRO_5035728301" description="Secreted protein" evidence="1">
    <location>
        <begin position="22"/>
        <end position="107"/>
    </location>
</feature>
<comment type="caution">
    <text evidence="2">The sequence shown here is derived from an EMBL/GenBank/DDBJ whole genome shotgun (WGS) entry which is preliminary data.</text>
</comment>
<reference evidence="2" key="1">
    <citation type="submission" date="2020-05" db="EMBL/GenBank/DDBJ databases">
        <title>WGS assembly of Panicum virgatum.</title>
        <authorList>
            <person name="Lovell J.T."/>
            <person name="Jenkins J."/>
            <person name="Shu S."/>
            <person name="Juenger T.E."/>
            <person name="Schmutz J."/>
        </authorList>
    </citation>
    <scope>NUCLEOTIDE SEQUENCE</scope>
    <source>
        <strain evidence="2">AP13</strain>
    </source>
</reference>